<evidence type="ECO:0000256" key="3">
    <source>
        <dbReference type="SAM" id="SignalP"/>
    </source>
</evidence>
<evidence type="ECO:0000313" key="4">
    <source>
        <dbReference type="EMBL" id="MBB5834085.1"/>
    </source>
</evidence>
<keyword evidence="5" id="KW-1185">Reference proteome</keyword>
<keyword evidence="2" id="KW-1133">Transmembrane helix</keyword>
<keyword evidence="2" id="KW-0472">Membrane</keyword>
<dbReference type="RefSeq" id="WP_238355969.1">
    <property type="nucleotide sequence ID" value="NZ_JACHMY010000001.1"/>
</dbReference>
<proteinExistence type="predicted"/>
<evidence type="ECO:0000313" key="5">
    <source>
        <dbReference type="Proteomes" id="UP000549971"/>
    </source>
</evidence>
<feature type="region of interest" description="Disordered" evidence="1">
    <location>
        <begin position="233"/>
        <end position="262"/>
    </location>
</feature>
<dbReference type="InterPro" id="IPR047703">
    <property type="entry name" value="SCO2322-like"/>
</dbReference>
<reference evidence="4 5" key="1">
    <citation type="submission" date="2020-08" db="EMBL/GenBank/DDBJ databases">
        <title>Sequencing the genomes of 1000 actinobacteria strains.</title>
        <authorList>
            <person name="Klenk H.-P."/>
        </authorList>
    </citation>
    <scope>NUCLEOTIDE SEQUENCE [LARGE SCALE GENOMIC DNA]</scope>
    <source>
        <strain evidence="4 5">DSM 28967</strain>
    </source>
</reference>
<evidence type="ECO:0000256" key="2">
    <source>
        <dbReference type="SAM" id="Phobius"/>
    </source>
</evidence>
<evidence type="ECO:0000256" key="1">
    <source>
        <dbReference type="SAM" id="MobiDB-lite"/>
    </source>
</evidence>
<evidence type="ECO:0008006" key="6">
    <source>
        <dbReference type="Google" id="ProtNLM"/>
    </source>
</evidence>
<dbReference type="AlphaFoldDB" id="A0A7W9J2T4"/>
<feature type="compositionally biased region" description="Low complexity" evidence="1">
    <location>
        <begin position="237"/>
        <end position="255"/>
    </location>
</feature>
<protein>
    <recommendedName>
        <fullName evidence="6">LPXTG cell wall anchor domain-containing protein</fullName>
    </recommendedName>
</protein>
<comment type="caution">
    <text evidence="4">The sequence shown here is derived from an EMBL/GenBank/DDBJ whole genome shotgun (WGS) entry which is preliminary data.</text>
</comment>
<name>A0A7W9J2T4_9ACTN</name>
<sequence>MTAHRTPRLVLSLLAGFLLAGTVTVSAAQAGGTTQTGGTAQVGTTTQTGATSQTSGAAHVGTTAQAGRTAPAGVSSTTEDGFRFWGYYQWTNGKWAFAQKGSDQVVPADGAVEGWRYALGGNTPRVPRATGDFEAICGATPAETGKKRVALIVDPGTPVDSESGVAPPPATGTCVVTDAKATGAKVLAATGPVRIEKGLTCGIEGYPATGCGTAVKNIKVPATDAPVTLEIGPAVGSAASPTPAPNPTNAAQPPTADEDEGGAPVTGIIVAAVVVLLLAGGGFVLARRRAQS</sequence>
<dbReference type="Proteomes" id="UP000549971">
    <property type="component" value="Unassembled WGS sequence"/>
</dbReference>
<gene>
    <name evidence="4" type="ORF">HDA39_000819</name>
</gene>
<organism evidence="4 5">
    <name type="scientific">Kribbella italica</name>
    <dbReference type="NCBI Taxonomy" id="1540520"/>
    <lineage>
        <taxon>Bacteria</taxon>
        <taxon>Bacillati</taxon>
        <taxon>Actinomycetota</taxon>
        <taxon>Actinomycetes</taxon>
        <taxon>Propionibacteriales</taxon>
        <taxon>Kribbellaceae</taxon>
        <taxon>Kribbella</taxon>
    </lineage>
</organism>
<feature type="chain" id="PRO_5031298027" description="LPXTG cell wall anchor domain-containing protein" evidence="3">
    <location>
        <begin position="28"/>
        <end position="292"/>
    </location>
</feature>
<feature type="region of interest" description="Disordered" evidence="1">
    <location>
        <begin position="31"/>
        <end position="57"/>
    </location>
</feature>
<dbReference type="NCBIfam" id="NF040672">
    <property type="entry name" value="SCO2322_fam"/>
    <property type="match status" value="1"/>
</dbReference>
<keyword evidence="2" id="KW-0812">Transmembrane</keyword>
<feature type="signal peptide" evidence="3">
    <location>
        <begin position="1"/>
        <end position="27"/>
    </location>
</feature>
<feature type="transmembrane region" description="Helical" evidence="2">
    <location>
        <begin position="265"/>
        <end position="286"/>
    </location>
</feature>
<accession>A0A7W9J2T4</accession>
<keyword evidence="3" id="KW-0732">Signal</keyword>
<dbReference type="EMBL" id="JACHMY010000001">
    <property type="protein sequence ID" value="MBB5834085.1"/>
    <property type="molecule type" value="Genomic_DNA"/>
</dbReference>